<reference evidence="2" key="1">
    <citation type="journal article" date="2024" name="IScience">
        <title>Strigolactones Initiate the Formation of Haustorium-like Structures in Castilleja.</title>
        <authorList>
            <person name="Buerger M."/>
            <person name="Peterson D."/>
            <person name="Chory J."/>
        </authorList>
    </citation>
    <scope>NUCLEOTIDE SEQUENCE [LARGE SCALE GENOMIC DNA]</scope>
</reference>
<dbReference type="Proteomes" id="UP001632038">
    <property type="component" value="Unassembled WGS sequence"/>
</dbReference>
<name>A0ABD3DY24_9LAMI</name>
<protein>
    <submittedName>
        <fullName evidence="1">Uncharacterized protein</fullName>
    </submittedName>
</protein>
<dbReference type="AlphaFoldDB" id="A0ABD3DY24"/>
<evidence type="ECO:0000313" key="2">
    <source>
        <dbReference type="Proteomes" id="UP001632038"/>
    </source>
</evidence>
<organism evidence="1 2">
    <name type="scientific">Castilleja foliolosa</name>
    <dbReference type="NCBI Taxonomy" id="1961234"/>
    <lineage>
        <taxon>Eukaryota</taxon>
        <taxon>Viridiplantae</taxon>
        <taxon>Streptophyta</taxon>
        <taxon>Embryophyta</taxon>
        <taxon>Tracheophyta</taxon>
        <taxon>Spermatophyta</taxon>
        <taxon>Magnoliopsida</taxon>
        <taxon>eudicotyledons</taxon>
        <taxon>Gunneridae</taxon>
        <taxon>Pentapetalae</taxon>
        <taxon>asterids</taxon>
        <taxon>lamiids</taxon>
        <taxon>Lamiales</taxon>
        <taxon>Orobanchaceae</taxon>
        <taxon>Pedicularideae</taxon>
        <taxon>Castillejinae</taxon>
        <taxon>Castilleja</taxon>
    </lineage>
</organism>
<dbReference type="EMBL" id="JAVIJP010000011">
    <property type="protein sequence ID" value="KAL3646696.1"/>
    <property type="molecule type" value="Genomic_DNA"/>
</dbReference>
<sequence length="102" mass="11864">MTMVRSDASDDHAFPNQKFRCRFSSEVDVIRSNLDAGKQRKMILASEVRIIENDFFKQDWSETIKFGEKTRDAILSGKFDQVEKIEREFKKNLSKGSQRSKG</sequence>
<proteinExistence type="predicted"/>
<accession>A0ABD3DY24</accession>
<keyword evidence="2" id="KW-1185">Reference proteome</keyword>
<gene>
    <name evidence="1" type="ORF">CASFOL_009240</name>
</gene>
<evidence type="ECO:0000313" key="1">
    <source>
        <dbReference type="EMBL" id="KAL3646696.1"/>
    </source>
</evidence>
<comment type="caution">
    <text evidence="1">The sequence shown here is derived from an EMBL/GenBank/DDBJ whole genome shotgun (WGS) entry which is preliminary data.</text>
</comment>